<protein>
    <submittedName>
        <fullName evidence="5">Metallophosphoesterase</fullName>
    </submittedName>
</protein>
<gene>
    <name evidence="5" type="ORF">E7102_09555</name>
</gene>
<dbReference type="InterPro" id="IPR029052">
    <property type="entry name" value="Metallo-depent_PP-like"/>
</dbReference>
<reference evidence="5" key="1">
    <citation type="submission" date="2019-04" db="EMBL/GenBank/DDBJ databases">
        <title>Evolution of Biomass-Degrading Anaerobic Consortia Revealed by Metagenomics.</title>
        <authorList>
            <person name="Peng X."/>
        </authorList>
    </citation>
    <scope>NUCLEOTIDE SEQUENCE</scope>
    <source>
        <strain evidence="5">SIG141</strain>
    </source>
</reference>
<keyword evidence="3" id="KW-1133">Transmembrane helix</keyword>
<name>A0A928GH50_XYLRU</name>
<accession>A0A928GH50</accession>
<dbReference type="Gene3D" id="3.60.21.10">
    <property type="match status" value="1"/>
</dbReference>
<evidence type="ECO:0000313" key="5">
    <source>
        <dbReference type="EMBL" id="MBE6266702.1"/>
    </source>
</evidence>
<dbReference type="AlphaFoldDB" id="A0A928GH50"/>
<dbReference type="Proteomes" id="UP000763088">
    <property type="component" value="Unassembled WGS sequence"/>
</dbReference>
<dbReference type="PANTHER" id="PTHR31302">
    <property type="entry name" value="TRANSMEMBRANE PROTEIN WITH METALLOPHOSPHOESTERASE DOMAIN-RELATED"/>
    <property type="match status" value="1"/>
</dbReference>
<dbReference type="GO" id="GO:0016020">
    <property type="term" value="C:membrane"/>
    <property type="evidence" value="ECO:0007669"/>
    <property type="project" value="GOC"/>
</dbReference>
<organism evidence="5 6">
    <name type="scientific">Xylanibacter ruminicola</name>
    <name type="common">Prevotella ruminicola</name>
    <dbReference type="NCBI Taxonomy" id="839"/>
    <lineage>
        <taxon>Bacteria</taxon>
        <taxon>Pseudomonadati</taxon>
        <taxon>Bacteroidota</taxon>
        <taxon>Bacteroidia</taxon>
        <taxon>Bacteroidales</taxon>
        <taxon>Prevotellaceae</taxon>
        <taxon>Xylanibacter</taxon>
    </lineage>
</organism>
<keyword evidence="2" id="KW-0378">Hydrolase</keyword>
<dbReference type="EMBL" id="SUYD01000011">
    <property type="protein sequence ID" value="MBE6266702.1"/>
    <property type="molecule type" value="Genomic_DNA"/>
</dbReference>
<sequence>MIARAPYLFLLLIMVPDLYLDMHYWRHKFPLAKRIIYWLPSLILIAYTLKLTYEPEFIPANPNTLYIYLLLLGLVSIPKCAYMLCSVIGLWLSKLVRLFKKHKHGKPKNYGNLVGIIATILIWYVVLYGAFVGFQKLEINHQTYSSAELPKEFDGYKIVLFSDAHVGTMKGDRQWMLERAVNTINDQKADLIVFTGDLQNIKPKDIAEHQELLSKLKAKDGVYSVLGNHDYDKYMHPIDDRQAQRCKETIALEKSMGWKLLMNEHRVIRRGGSEITIAGMENDGDGKHFPQNGNINKAIGNAKGFVLMLEHDPSSWRRKIIPDGRAQLTLSGHTHNMQFSLFGWSPMSALGKEINGWYKEGNQSLFVTAGLGALIPWRFGATGEIVVLTLKKQ</sequence>
<feature type="domain" description="Calcineurin-like phosphoesterase" evidence="4">
    <location>
        <begin position="157"/>
        <end position="336"/>
    </location>
</feature>
<evidence type="ECO:0000256" key="3">
    <source>
        <dbReference type="SAM" id="Phobius"/>
    </source>
</evidence>
<evidence type="ECO:0000256" key="1">
    <source>
        <dbReference type="ARBA" id="ARBA00022723"/>
    </source>
</evidence>
<dbReference type="GO" id="GO:0008758">
    <property type="term" value="F:UDP-2,3-diacylglucosamine hydrolase activity"/>
    <property type="evidence" value="ECO:0007669"/>
    <property type="project" value="TreeGrafter"/>
</dbReference>
<feature type="transmembrane region" description="Helical" evidence="3">
    <location>
        <begin position="113"/>
        <end position="134"/>
    </location>
</feature>
<keyword evidence="1" id="KW-0479">Metal-binding</keyword>
<keyword evidence="3" id="KW-0472">Membrane</keyword>
<comment type="caution">
    <text evidence="5">The sequence shown here is derived from an EMBL/GenBank/DDBJ whole genome shotgun (WGS) entry which is preliminary data.</text>
</comment>
<feature type="transmembrane region" description="Helical" evidence="3">
    <location>
        <begin position="35"/>
        <end position="53"/>
    </location>
</feature>
<dbReference type="GO" id="GO:0046872">
    <property type="term" value="F:metal ion binding"/>
    <property type="evidence" value="ECO:0007669"/>
    <property type="project" value="UniProtKB-KW"/>
</dbReference>
<keyword evidence="3" id="KW-0812">Transmembrane</keyword>
<dbReference type="PANTHER" id="PTHR31302:SF31">
    <property type="entry name" value="PHOSPHODIESTERASE YAEI"/>
    <property type="match status" value="1"/>
</dbReference>
<dbReference type="SUPFAM" id="SSF56300">
    <property type="entry name" value="Metallo-dependent phosphatases"/>
    <property type="match status" value="1"/>
</dbReference>
<dbReference type="InterPro" id="IPR004843">
    <property type="entry name" value="Calcineurin-like_PHP"/>
</dbReference>
<evidence type="ECO:0000256" key="2">
    <source>
        <dbReference type="ARBA" id="ARBA00022801"/>
    </source>
</evidence>
<dbReference type="Pfam" id="PF00149">
    <property type="entry name" value="Metallophos"/>
    <property type="match status" value="1"/>
</dbReference>
<evidence type="ECO:0000259" key="4">
    <source>
        <dbReference type="Pfam" id="PF00149"/>
    </source>
</evidence>
<dbReference type="InterPro" id="IPR051158">
    <property type="entry name" value="Metallophosphoesterase_sf"/>
</dbReference>
<evidence type="ECO:0000313" key="6">
    <source>
        <dbReference type="Proteomes" id="UP000763088"/>
    </source>
</evidence>
<dbReference type="GO" id="GO:0009245">
    <property type="term" value="P:lipid A biosynthetic process"/>
    <property type="evidence" value="ECO:0007669"/>
    <property type="project" value="TreeGrafter"/>
</dbReference>
<proteinExistence type="predicted"/>
<feature type="transmembrane region" description="Helical" evidence="3">
    <location>
        <begin position="65"/>
        <end position="92"/>
    </location>
</feature>